<dbReference type="AlphaFoldDB" id="A0A3B0MKZ7"/>
<reference evidence="3" key="1">
    <citation type="submission" date="2018-08" db="EMBL/GenBank/DDBJ databases">
        <authorList>
            <person name="Rodrigo-Torres L."/>
            <person name="Arahal R. D."/>
            <person name="Lucena T."/>
        </authorList>
    </citation>
    <scope>NUCLEOTIDE SEQUENCE [LARGE SCALE GENOMIC DNA]</scope>
    <source>
        <strain evidence="3">CECT 7235</strain>
    </source>
</reference>
<feature type="transmembrane region" description="Helical" evidence="1">
    <location>
        <begin position="82"/>
        <end position="104"/>
    </location>
</feature>
<sequence length="135" mass="14051">MSFNLVTATRFVMMATAIILVGASIASGFTGIGPSGLTRATIIGGTMIGLSALSFIVHLAYPAAAEVAWDEMNMSAHNASLVFGYWATLAVFLVLLIFVLAGGISAEVAFYWMGPVLGIAPSVHFLSSVLRGHAD</sequence>
<keyword evidence="1" id="KW-0812">Transmembrane</keyword>
<protein>
    <submittedName>
        <fullName evidence="2">Uncharacterized protein</fullName>
    </submittedName>
</protein>
<evidence type="ECO:0000256" key="1">
    <source>
        <dbReference type="SAM" id="Phobius"/>
    </source>
</evidence>
<dbReference type="OrthoDB" id="7859999at2"/>
<keyword evidence="1" id="KW-1133">Transmembrane helix</keyword>
<accession>A0A3B0MKZ7</accession>
<name>A0A3B0MKZ7_9RHOB</name>
<keyword evidence="1" id="KW-0472">Membrane</keyword>
<dbReference type="Proteomes" id="UP000272908">
    <property type="component" value="Unassembled WGS sequence"/>
</dbReference>
<dbReference type="RefSeq" id="WP_121094167.1">
    <property type="nucleotide sequence ID" value="NZ_UIHC01000011.1"/>
</dbReference>
<feature type="transmembrane region" description="Helical" evidence="1">
    <location>
        <begin position="40"/>
        <end position="61"/>
    </location>
</feature>
<evidence type="ECO:0000313" key="2">
    <source>
        <dbReference type="EMBL" id="SUZ31747.1"/>
    </source>
</evidence>
<feature type="transmembrane region" description="Helical" evidence="1">
    <location>
        <begin position="12"/>
        <end position="34"/>
    </location>
</feature>
<dbReference type="EMBL" id="UIHC01000011">
    <property type="protein sequence ID" value="SUZ31747.1"/>
    <property type="molecule type" value="Genomic_DNA"/>
</dbReference>
<evidence type="ECO:0000313" key="3">
    <source>
        <dbReference type="Proteomes" id="UP000272908"/>
    </source>
</evidence>
<organism evidence="2 3">
    <name type="scientific">Roseinatronobacter ekhonensis</name>
    <dbReference type="NCBI Taxonomy" id="254356"/>
    <lineage>
        <taxon>Bacteria</taxon>
        <taxon>Pseudomonadati</taxon>
        <taxon>Pseudomonadota</taxon>
        <taxon>Alphaproteobacteria</taxon>
        <taxon>Rhodobacterales</taxon>
        <taxon>Paracoccaceae</taxon>
        <taxon>Roseinatronobacter</taxon>
    </lineage>
</organism>
<feature type="transmembrane region" description="Helical" evidence="1">
    <location>
        <begin position="110"/>
        <end position="130"/>
    </location>
</feature>
<keyword evidence="3" id="KW-1185">Reference proteome</keyword>
<gene>
    <name evidence="2" type="ORF">ROE7235_01497</name>
</gene>
<proteinExistence type="predicted"/>